<keyword evidence="3" id="KW-0012">Acyltransferase</keyword>
<dbReference type="EMBL" id="CP007514">
    <property type="protein sequence ID" value="AHY47059.1"/>
    <property type="molecule type" value="Genomic_DNA"/>
</dbReference>
<dbReference type="KEGG" id="rrd:RradSPS_1776"/>
<proteinExistence type="predicted"/>
<dbReference type="EMBL" id="JAWXXX010000001">
    <property type="protein sequence ID" value="MDX5894465.1"/>
    <property type="molecule type" value="Genomic_DNA"/>
</dbReference>
<keyword evidence="4" id="KW-1185">Reference proteome</keyword>
<dbReference type="InterPro" id="IPR000182">
    <property type="entry name" value="GNAT_dom"/>
</dbReference>
<dbReference type="AlphaFoldDB" id="A0A023X4V2"/>
<protein>
    <submittedName>
        <fullName evidence="2">Acetyltransferase (GNAT) family</fullName>
    </submittedName>
    <submittedName>
        <fullName evidence="3">GNAT family N-acetyltransferase</fullName>
        <ecNumber evidence="3">2.3.1.-</ecNumber>
    </submittedName>
</protein>
<organism evidence="2 4">
    <name type="scientific">Rubrobacter radiotolerans</name>
    <name type="common">Arthrobacter radiotolerans</name>
    <dbReference type="NCBI Taxonomy" id="42256"/>
    <lineage>
        <taxon>Bacteria</taxon>
        <taxon>Bacillati</taxon>
        <taxon>Actinomycetota</taxon>
        <taxon>Rubrobacteria</taxon>
        <taxon>Rubrobacterales</taxon>
        <taxon>Rubrobacteraceae</taxon>
        <taxon>Rubrobacter</taxon>
    </lineage>
</organism>
<dbReference type="Gene3D" id="3.40.630.30">
    <property type="match status" value="1"/>
</dbReference>
<dbReference type="Proteomes" id="UP001281130">
    <property type="component" value="Unassembled WGS sequence"/>
</dbReference>
<reference evidence="3" key="2">
    <citation type="submission" date="2023-11" db="EMBL/GenBank/DDBJ databases">
        <title>MicrobeMod: A computational toolkit for identifying prokaryotic methylation and restriction-modification with nanopore sequencing.</title>
        <authorList>
            <person name="Crits-Christoph A."/>
            <person name="Kang S.C."/>
            <person name="Lee H."/>
            <person name="Ostrov N."/>
        </authorList>
    </citation>
    <scope>NUCLEOTIDE SEQUENCE</scope>
    <source>
        <strain evidence="3">ATCC 51242</strain>
    </source>
</reference>
<dbReference type="EC" id="2.3.1.-" evidence="3"/>
<dbReference type="CDD" id="cd04301">
    <property type="entry name" value="NAT_SF"/>
    <property type="match status" value="1"/>
</dbReference>
<evidence type="ECO:0000313" key="3">
    <source>
        <dbReference type="EMBL" id="MDX5894465.1"/>
    </source>
</evidence>
<dbReference type="RefSeq" id="WP_051589631.1">
    <property type="nucleotide sequence ID" value="NZ_CP007514.1"/>
</dbReference>
<dbReference type="InterPro" id="IPR016181">
    <property type="entry name" value="Acyl_CoA_acyltransferase"/>
</dbReference>
<dbReference type="OrthoDB" id="3767306at2"/>
<feature type="domain" description="N-acetyltransferase" evidence="1">
    <location>
        <begin position="1"/>
        <end position="132"/>
    </location>
</feature>
<gene>
    <name evidence="2" type="ORF">RradSPS_1776</name>
    <name evidence="3" type="ORF">SIL72_10550</name>
</gene>
<evidence type="ECO:0000313" key="4">
    <source>
        <dbReference type="Proteomes" id="UP000025229"/>
    </source>
</evidence>
<accession>A0A023X4V2</accession>
<keyword evidence="2" id="KW-0808">Transferase</keyword>
<dbReference type="eggNOG" id="COG0456">
    <property type="taxonomic scope" value="Bacteria"/>
</dbReference>
<dbReference type="Proteomes" id="UP000025229">
    <property type="component" value="Chromosome"/>
</dbReference>
<evidence type="ECO:0000259" key="1">
    <source>
        <dbReference type="PROSITE" id="PS51186"/>
    </source>
</evidence>
<dbReference type="Pfam" id="PF00583">
    <property type="entry name" value="Acetyltransf_1"/>
    <property type="match status" value="1"/>
</dbReference>
<dbReference type="SUPFAM" id="SSF55729">
    <property type="entry name" value="Acyl-CoA N-acyltransferases (Nat)"/>
    <property type="match status" value="1"/>
</dbReference>
<name>A0A023X4V2_RUBRA</name>
<sequence>MRLDRYRHFLEHDRDGCFVAADRESGEPVGIAVALRRESLWVLALLVVAGERRHSGVGRSLMSAALGYGEGCSSGMIASSQHPAAMRSYGRAGFLLRPTLTAKGRVRREGLRDPGDVRTGGERDLDLAARVDRHLRGAPHGPDLEFLLRHGSMLVCERGGSEGYAFAGPDGTLALLGATEADVAADLLRAHLAQKEETEVRWITAEQDWAVRVCLEVGLDLVPDGPICVRGEPGPLSPYLPSGPFL</sequence>
<reference evidence="2 4" key="1">
    <citation type="submission" date="2014-03" db="EMBL/GenBank/DDBJ databases">
        <title>Complete genome sequence of the Radio-Resistant Rubrobacter radiotolerans RSPS-4.</title>
        <authorList>
            <person name="Egas C.C."/>
            <person name="Barroso C.C."/>
            <person name="Froufe H.J.C."/>
            <person name="Pacheco J.J."/>
            <person name="Albuquerque L.L."/>
            <person name="da Costa M.M.S."/>
        </authorList>
    </citation>
    <scope>NUCLEOTIDE SEQUENCE [LARGE SCALE GENOMIC DNA]</scope>
    <source>
        <strain evidence="2 4">RSPS-4</strain>
    </source>
</reference>
<dbReference type="GO" id="GO:0016747">
    <property type="term" value="F:acyltransferase activity, transferring groups other than amino-acyl groups"/>
    <property type="evidence" value="ECO:0007669"/>
    <property type="project" value="InterPro"/>
</dbReference>
<dbReference type="STRING" id="42256.RradSPS_1776"/>
<evidence type="ECO:0000313" key="2">
    <source>
        <dbReference type="EMBL" id="AHY47059.1"/>
    </source>
</evidence>
<dbReference type="PROSITE" id="PS51186">
    <property type="entry name" value="GNAT"/>
    <property type="match status" value="1"/>
</dbReference>
<dbReference type="HOGENOM" id="CLU_959370_0_0_11"/>